<organism evidence="1 2">
    <name type="scientific">Cetraspora pellucida</name>
    <dbReference type="NCBI Taxonomy" id="1433469"/>
    <lineage>
        <taxon>Eukaryota</taxon>
        <taxon>Fungi</taxon>
        <taxon>Fungi incertae sedis</taxon>
        <taxon>Mucoromycota</taxon>
        <taxon>Glomeromycotina</taxon>
        <taxon>Glomeromycetes</taxon>
        <taxon>Diversisporales</taxon>
        <taxon>Gigasporaceae</taxon>
        <taxon>Cetraspora</taxon>
    </lineage>
</organism>
<keyword evidence="2" id="KW-1185">Reference proteome</keyword>
<feature type="non-terminal residue" evidence="1">
    <location>
        <position position="418"/>
    </location>
</feature>
<sequence>MTAFTGWFAIAPLLPYIAKDLKLTPDQRQTSNIPNISSTVIFRILAGILCDFIGPRRVMATILIAGAIPTALTGLCSDVNGFYAVRFFIGILGATFVPCQFYTTQMYDKNVVGSANAFAGGWGNLGGGLTYILMPLVFDGLNSSIQNPNITWRVALVIPAGLCIIVAILNLIFADDYPGGDWLKRKDSSIGVNGHTVNGHVEDKVAEVHEANEKKVDNYPVDEDTKTKKNNKLKELWKAFINPNVIIMMMQYACTFGVELAVDGVIGEFFISHFQINVSSGNFIGAIFGLMNIFSRATGGMLSDFGNRGFGTGTKEDKFYNGMRGRLLCQFLALFLEGVLLLAFRFSLNTLASAIVVMIFFSYFTQAGCGTTYGIAPYIDPEIYGTVAGLIGTGGTLGGIAFASVFKLYAESLQNGFM</sequence>
<protein>
    <submittedName>
        <fullName evidence="1">11555_t:CDS:1</fullName>
    </submittedName>
</protein>
<proteinExistence type="predicted"/>
<dbReference type="EMBL" id="CAJVPW010000903">
    <property type="protein sequence ID" value="CAG8469214.1"/>
    <property type="molecule type" value="Genomic_DNA"/>
</dbReference>
<name>A0ACA9KFI6_9GLOM</name>
<dbReference type="Proteomes" id="UP000789366">
    <property type="component" value="Unassembled WGS sequence"/>
</dbReference>
<accession>A0ACA9KFI6</accession>
<reference evidence="1" key="1">
    <citation type="submission" date="2021-06" db="EMBL/GenBank/DDBJ databases">
        <authorList>
            <person name="Kallberg Y."/>
            <person name="Tangrot J."/>
            <person name="Rosling A."/>
        </authorList>
    </citation>
    <scope>NUCLEOTIDE SEQUENCE</scope>
    <source>
        <strain evidence="1">28 12/20/2015</strain>
    </source>
</reference>
<comment type="caution">
    <text evidence="1">The sequence shown here is derived from an EMBL/GenBank/DDBJ whole genome shotgun (WGS) entry which is preliminary data.</text>
</comment>
<gene>
    <name evidence="1" type="ORF">SPELUC_LOCUS1614</name>
</gene>
<evidence type="ECO:0000313" key="1">
    <source>
        <dbReference type="EMBL" id="CAG8469214.1"/>
    </source>
</evidence>
<evidence type="ECO:0000313" key="2">
    <source>
        <dbReference type="Proteomes" id="UP000789366"/>
    </source>
</evidence>